<feature type="signal peptide" evidence="1">
    <location>
        <begin position="1"/>
        <end position="23"/>
    </location>
</feature>
<evidence type="ECO:0000259" key="2">
    <source>
        <dbReference type="Pfam" id="PF07486"/>
    </source>
</evidence>
<comment type="caution">
    <text evidence="3">The sequence shown here is derived from an EMBL/GenBank/DDBJ whole genome shotgun (WGS) entry which is preliminary data.</text>
</comment>
<proteinExistence type="predicted"/>
<accession>A0A5C5GGK7</accession>
<protein>
    <submittedName>
        <fullName evidence="3">Cell wall hydrolase</fullName>
    </submittedName>
</protein>
<evidence type="ECO:0000313" key="4">
    <source>
        <dbReference type="Proteomes" id="UP000314011"/>
    </source>
</evidence>
<evidence type="ECO:0000313" key="3">
    <source>
        <dbReference type="EMBL" id="TNY33149.1"/>
    </source>
</evidence>
<name>A0A5C5GGK7_9RHOB</name>
<dbReference type="Gene3D" id="1.10.10.2520">
    <property type="entry name" value="Cell wall hydrolase SleB, domain 1"/>
    <property type="match status" value="1"/>
</dbReference>
<keyword evidence="3" id="KW-0378">Hydrolase</keyword>
<dbReference type="Pfam" id="PF07486">
    <property type="entry name" value="Hydrolase_2"/>
    <property type="match status" value="1"/>
</dbReference>
<sequence length="214" mass="23018">MWGFRHFASGLAAIVAVPGFAAAEGAIADRLGAVLTQERASLDAVPAARLDEIGEAQVIARASTAGTFPYDSAYLAGLPAASGGSQWYCLTEALYFEARGESVEGLFAVGEVILNRTEDPRFPGSVCGVVNEGTGRQFACQFTYTCDGRPEHIGESVAWDRVGKIARLLMDGAPRALTSGATHYHTHQVAPNWSRAYPRTTTVGLHHFYRWPSR</sequence>
<feature type="domain" description="Cell wall hydrolase SleB" evidence="2">
    <location>
        <begin position="100"/>
        <end position="209"/>
    </location>
</feature>
<keyword evidence="4" id="KW-1185">Reference proteome</keyword>
<feature type="chain" id="PRO_5022718583" evidence="1">
    <location>
        <begin position="24"/>
        <end position="214"/>
    </location>
</feature>
<keyword evidence="1" id="KW-0732">Signal</keyword>
<organism evidence="3 4">
    <name type="scientific">Pelagovum pacificum</name>
    <dbReference type="NCBI Taxonomy" id="2588711"/>
    <lineage>
        <taxon>Bacteria</taxon>
        <taxon>Pseudomonadati</taxon>
        <taxon>Pseudomonadota</taxon>
        <taxon>Alphaproteobacteria</taxon>
        <taxon>Rhodobacterales</taxon>
        <taxon>Paracoccaceae</taxon>
        <taxon>Pelagovum</taxon>
    </lineage>
</organism>
<dbReference type="OrthoDB" id="9785345at2"/>
<dbReference type="InterPro" id="IPR011105">
    <property type="entry name" value="Cell_wall_hydrolase_SleB"/>
</dbReference>
<dbReference type="EMBL" id="VFFF01000001">
    <property type="protein sequence ID" value="TNY33149.1"/>
    <property type="molecule type" value="Genomic_DNA"/>
</dbReference>
<dbReference type="Proteomes" id="UP000314011">
    <property type="component" value="Unassembled WGS sequence"/>
</dbReference>
<reference evidence="3 4" key="1">
    <citation type="submission" date="2019-06" db="EMBL/GenBank/DDBJ databases">
        <title>Genome of new Rhodobacteraceae sp. SM1903.</title>
        <authorList>
            <person name="Ren X."/>
        </authorList>
    </citation>
    <scope>NUCLEOTIDE SEQUENCE [LARGE SCALE GENOMIC DNA]</scope>
    <source>
        <strain evidence="3 4">SM1903</strain>
    </source>
</reference>
<dbReference type="RefSeq" id="WP_140193833.1">
    <property type="nucleotide sequence ID" value="NZ_CP065915.1"/>
</dbReference>
<dbReference type="AlphaFoldDB" id="A0A5C5GGK7"/>
<evidence type="ECO:0000256" key="1">
    <source>
        <dbReference type="SAM" id="SignalP"/>
    </source>
</evidence>
<dbReference type="InterPro" id="IPR042047">
    <property type="entry name" value="SleB_dom1"/>
</dbReference>
<dbReference type="GO" id="GO:0016787">
    <property type="term" value="F:hydrolase activity"/>
    <property type="evidence" value="ECO:0007669"/>
    <property type="project" value="UniProtKB-KW"/>
</dbReference>
<gene>
    <name evidence="3" type="ORF">FHY64_07685</name>
</gene>